<feature type="compositionally biased region" description="Basic and acidic residues" evidence="2">
    <location>
        <begin position="60"/>
        <end position="74"/>
    </location>
</feature>
<accession>A0AA40C4I1</accession>
<dbReference type="PANTHER" id="PTHR47336:SF3">
    <property type="entry name" value="SERINE-RICH PROTEIN TYE7"/>
    <property type="match status" value="1"/>
</dbReference>
<feature type="compositionally biased region" description="Basic and acidic residues" evidence="2">
    <location>
        <begin position="271"/>
        <end position="293"/>
    </location>
</feature>
<feature type="region of interest" description="Disordered" evidence="2">
    <location>
        <begin position="1"/>
        <end position="31"/>
    </location>
</feature>
<feature type="compositionally biased region" description="Basic and acidic residues" evidence="2">
    <location>
        <begin position="187"/>
        <end position="208"/>
    </location>
</feature>
<sequence>MDQNQDFRADDRSQALAQTQQSSWVNGNTSNFLPSARYFDGSASGYYSEAATYPTSGRLAYHEPDASLSPKEEAEPTESSRPFYASTIPSSSWSPLTPTGGDGIATYFNSPPSSVGYTGSTPVSPIAVNAVATTQWVNHMFPGASHSAFPGDIGCGAELRPSQLSQCSPALSARNQFPHDPTTPMGKKSDHISRLEGVEGRQGEKEQMEVSSLNSKKASYTTATGSSKSAHVQSPAKKHGKGKSACNNSSPGQETLPGSALRTAARKHRRLEAPHRDGETMEDHRARTSHNQVEKEYRNRLHKYFEQLLEVLPEDVVGASGGGEVSPSGGPPRRLSKAAVLDKACRRIRSLEEDTARLRREQLELKEEIDTLRMAAGDRE</sequence>
<evidence type="ECO:0000313" key="5">
    <source>
        <dbReference type="Proteomes" id="UP001174934"/>
    </source>
</evidence>
<gene>
    <name evidence="4" type="ORF">B0T17DRAFT_253112</name>
</gene>
<dbReference type="InterPro" id="IPR052099">
    <property type="entry name" value="Regulatory_TF_Diverse"/>
</dbReference>
<feature type="coiled-coil region" evidence="1">
    <location>
        <begin position="341"/>
        <end position="375"/>
    </location>
</feature>
<feature type="compositionally biased region" description="Polar residues" evidence="2">
    <location>
        <begin position="166"/>
        <end position="175"/>
    </location>
</feature>
<comment type="caution">
    <text evidence="4">The sequence shown here is derived from an EMBL/GenBank/DDBJ whole genome shotgun (WGS) entry which is preliminary data.</text>
</comment>
<dbReference type="AlphaFoldDB" id="A0AA40C4I1"/>
<feature type="domain" description="BHLH" evidence="3">
    <location>
        <begin position="285"/>
        <end position="351"/>
    </location>
</feature>
<dbReference type="EMBL" id="JAULSR010000003">
    <property type="protein sequence ID" value="KAK0624802.1"/>
    <property type="molecule type" value="Genomic_DNA"/>
</dbReference>
<dbReference type="SMART" id="SM00353">
    <property type="entry name" value="HLH"/>
    <property type="match status" value="1"/>
</dbReference>
<keyword evidence="1" id="KW-0175">Coiled coil</keyword>
<dbReference type="Gene3D" id="4.10.280.10">
    <property type="entry name" value="Helix-loop-helix DNA-binding domain"/>
    <property type="match status" value="1"/>
</dbReference>
<dbReference type="InterPro" id="IPR036638">
    <property type="entry name" value="HLH_DNA-bd_sf"/>
</dbReference>
<evidence type="ECO:0000259" key="3">
    <source>
        <dbReference type="PROSITE" id="PS50888"/>
    </source>
</evidence>
<organism evidence="4 5">
    <name type="scientific">Bombardia bombarda</name>
    <dbReference type="NCBI Taxonomy" id="252184"/>
    <lineage>
        <taxon>Eukaryota</taxon>
        <taxon>Fungi</taxon>
        <taxon>Dikarya</taxon>
        <taxon>Ascomycota</taxon>
        <taxon>Pezizomycotina</taxon>
        <taxon>Sordariomycetes</taxon>
        <taxon>Sordariomycetidae</taxon>
        <taxon>Sordariales</taxon>
        <taxon>Lasiosphaeriaceae</taxon>
        <taxon>Bombardia</taxon>
    </lineage>
</organism>
<feature type="compositionally biased region" description="Basic and acidic residues" evidence="2">
    <location>
        <begin position="1"/>
        <end position="13"/>
    </location>
</feature>
<proteinExistence type="predicted"/>
<evidence type="ECO:0000313" key="4">
    <source>
        <dbReference type="EMBL" id="KAK0624802.1"/>
    </source>
</evidence>
<dbReference type="InterPro" id="IPR011598">
    <property type="entry name" value="bHLH_dom"/>
</dbReference>
<reference evidence="4" key="1">
    <citation type="submission" date="2023-06" db="EMBL/GenBank/DDBJ databases">
        <title>Genome-scale phylogeny and comparative genomics of the fungal order Sordariales.</title>
        <authorList>
            <consortium name="Lawrence Berkeley National Laboratory"/>
            <person name="Hensen N."/>
            <person name="Bonometti L."/>
            <person name="Westerberg I."/>
            <person name="Brannstrom I.O."/>
            <person name="Guillou S."/>
            <person name="Cros-Aarteil S."/>
            <person name="Calhoun S."/>
            <person name="Haridas S."/>
            <person name="Kuo A."/>
            <person name="Mondo S."/>
            <person name="Pangilinan J."/>
            <person name="Riley R."/>
            <person name="LaButti K."/>
            <person name="Andreopoulos B."/>
            <person name="Lipzen A."/>
            <person name="Chen C."/>
            <person name="Yanf M."/>
            <person name="Daum C."/>
            <person name="Ng V."/>
            <person name="Clum A."/>
            <person name="Steindorff A."/>
            <person name="Ohm R."/>
            <person name="Martin F."/>
            <person name="Silar P."/>
            <person name="Natvig D."/>
            <person name="Lalanne C."/>
            <person name="Gautier V."/>
            <person name="Ament-velasquez S.L."/>
            <person name="Kruys A."/>
            <person name="Hutchinson M.I."/>
            <person name="Powell A.J."/>
            <person name="Barry K."/>
            <person name="Miller A.N."/>
            <person name="Grigoriev I.V."/>
            <person name="Debuchy R."/>
            <person name="Gladieux P."/>
            <person name="Thoren M.H."/>
            <person name="Johannesson H."/>
        </authorList>
    </citation>
    <scope>NUCLEOTIDE SEQUENCE</scope>
    <source>
        <strain evidence="4">SMH3391-2</strain>
    </source>
</reference>
<protein>
    <recommendedName>
        <fullName evidence="3">BHLH domain-containing protein</fullName>
    </recommendedName>
</protein>
<feature type="compositionally biased region" description="Polar residues" evidence="2">
    <location>
        <begin position="209"/>
        <end position="232"/>
    </location>
</feature>
<dbReference type="GO" id="GO:0046983">
    <property type="term" value="F:protein dimerization activity"/>
    <property type="evidence" value="ECO:0007669"/>
    <property type="project" value="InterPro"/>
</dbReference>
<evidence type="ECO:0000256" key="1">
    <source>
        <dbReference type="SAM" id="Coils"/>
    </source>
</evidence>
<feature type="compositionally biased region" description="Polar residues" evidence="2">
    <location>
        <begin position="15"/>
        <end position="31"/>
    </location>
</feature>
<feature type="region of interest" description="Disordered" evidence="2">
    <location>
        <begin position="58"/>
        <end position="86"/>
    </location>
</feature>
<dbReference type="PROSITE" id="PS50888">
    <property type="entry name" value="BHLH"/>
    <property type="match status" value="1"/>
</dbReference>
<dbReference type="SUPFAM" id="SSF47459">
    <property type="entry name" value="HLH, helix-loop-helix DNA-binding domain"/>
    <property type="match status" value="1"/>
</dbReference>
<name>A0AA40C4I1_9PEZI</name>
<dbReference type="Proteomes" id="UP001174934">
    <property type="component" value="Unassembled WGS sequence"/>
</dbReference>
<dbReference type="Pfam" id="PF00010">
    <property type="entry name" value="HLH"/>
    <property type="match status" value="1"/>
</dbReference>
<dbReference type="PANTHER" id="PTHR47336">
    <property type="entry name" value="TRANSCRIPTION FACTOR HMS1-RELATED"/>
    <property type="match status" value="1"/>
</dbReference>
<feature type="region of interest" description="Disordered" evidence="2">
    <location>
        <begin position="166"/>
        <end position="293"/>
    </location>
</feature>
<evidence type="ECO:0000256" key="2">
    <source>
        <dbReference type="SAM" id="MobiDB-lite"/>
    </source>
</evidence>
<keyword evidence="5" id="KW-1185">Reference proteome</keyword>